<keyword evidence="3 5" id="KW-0133">Cell shape</keyword>
<dbReference type="Gene3D" id="2.40.10.350">
    <property type="entry name" value="Rod shape-determining protein MreC, domain 2"/>
    <property type="match status" value="1"/>
</dbReference>
<dbReference type="Pfam" id="PF04085">
    <property type="entry name" value="MreC"/>
    <property type="match status" value="1"/>
</dbReference>
<comment type="similarity">
    <text evidence="1 5">Belongs to the MreC family.</text>
</comment>
<evidence type="ECO:0000259" key="8">
    <source>
        <dbReference type="Pfam" id="PF04085"/>
    </source>
</evidence>
<evidence type="ECO:0000313" key="9">
    <source>
        <dbReference type="EMBL" id="MST63194.1"/>
    </source>
</evidence>
<evidence type="ECO:0000256" key="5">
    <source>
        <dbReference type="PIRNR" id="PIRNR038471"/>
    </source>
</evidence>
<feature type="coiled-coil region" evidence="6">
    <location>
        <begin position="75"/>
        <end position="109"/>
    </location>
</feature>
<dbReference type="InterPro" id="IPR007221">
    <property type="entry name" value="MreC"/>
</dbReference>
<dbReference type="InterPro" id="IPR042175">
    <property type="entry name" value="Cell/Rod_MreC_2"/>
</dbReference>
<dbReference type="EMBL" id="VUNE01000005">
    <property type="protein sequence ID" value="MST63194.1"/>
    <property type="molecule type" value="Genomic_DNA"/>
</dbReference>
<evidence type="ECO:0000256" key="4">
    <source>
        <dbReference type="ARBA" id="ARBA00032089"/>
    </source>
</evidence>
<dbReference type="AlphaFoldDB" id="A0A6N7XIF1"/>
<keyword evidence="6" id="KW-0175">Coiled coil</keyword>
<keyword evidence="7" id="KW-0472">Membrane</keyword>
<dbReference type="PANTHER" id="PTHR34138:SF1">
    <property type="entry name" value="CELL SHAPE-DETERMINING PROTEIN MREC"/>
    <property type="match status" value="1"/>
</dbReference>
<feature type="transmembrane region" description="Helical" evidence="7">
    <location>
        <begin position="12"/>
        <end position="33"/>
    </location>
</feature>
<evidence type="ECO:0000256" key="1">
    <source>
        <dbReference type="ARBA" id="ARBA00009369"/>
    </source>
</evidence>
<sequence length="293" mass="32261">MKLSKDSKSKFTIKSIVASGVVILLVVVTAYSFSNRGRVQFLEETPFSSVFYGFGKHLNNVVTTTGGFIDDLINFRSNSMKLKELNAENEKLRQELIEQSDNENKLESLEMLKKSLNYVDSNKRNQLVSASIIGKNEGDWYKTFVIDAGADSGVVKDSIVINGDGVVGIVFSVSNKYSKAISIIDSRASVSFKISGKEASKGVITTSSDVGSSDFSDVDKLLQGYFFDTKAVAEKNDLIVTSGLGLYPENIPIGKISKVTYDKNKSMKYIKVRPSVDFKKLDIVSIIPPRKLD</sequence>
<dbReference type="NCBIfam" id="TIGR00219">
    <property type="entry name" value="mreC"/>
    <property type="match status" value="1"/>
</dbReference>
<evidence type="ECO:0000256" key="2">
    <source>
        <dbReference type="ARBA" id="ARBA00013855"/>
    </source>
</evidence>
<evidence type="ECO:0000313" key="10">
    <source>
        <dbReference type="Proteomes" id="UP000440713"/>
    </source>
</evidence>
<name>A0A6N7XIF1_9FIRM</name>
<protein>
    <recommendedName>
        <fullName evidence="2 5">Cell shape-determining protein MreC</fullName>
    </recommendedName>
    <alternativeName>
        <fullName evidence="4 5">Cell shape protein MreC</fullName>
    </alternativeName>
</protein>
<dbReference type="PANTHER" id="PTHR34138">
    <property type="entry name" value="CELL SHAPE-DETERMINING PROTEIN MREC"/>
    <property type="match status" value="1"/>
</dbReference>
<dbReference type="GO" id="GO:0008360">
    <property type="term" value="P:regulation of cell shape"/>
    <property type="evidence" value="ECO:0007669"/>
    <property type="project" value="UniProtKB-KW"/>
</dbReference>
<evidence type="ECO:0000256" key="7">
    <source>
        <dbReference type="SAM" id="Phobius"/>
    </source>
</evidence>
<gene>
    <name evidence="9" type="primary">mreC</name>
    <name evidence="9" type="ORF">FYJ71_09625</name>
</gene>
<dbReference type="RefSeq" id="WP_320640983.1">
    <property type="nucleotide sequence ID" value="NZ_JAXDWS010000016.1"/>
</dbReference>
<keyword evidence="7" id="KW-0812">Transmembrane</keyword>
<dbReference type="InterPro" id="IPR055342">
    <property type="entry name" value="MreC_beta-barrel_core"/>
</dbReference>
<dbReference type="PIRSF" id="PIRSF038471">
    <property type="entry name" value="MreC"/>
    <property type="match status" value="1"/>
</dbReference>
<feature type="domain" description="Rod shape-determining protein MreC beta-barrel core" evidence="8">
    <location>
        <begin position="132"/>
        <end position="287"/>
    </location>
</feature>
<reference evidence="9 10" key="1">
    <citation type="submission" date="2019-08" db="EMBL/GenBank/DDBJ databases">
        <title>In-depth cultivation of the pig gut microbiome towards novel bacterial diversity and tailored functional studies.</title>
        <authorList>
            <person name="Wylensek D."/>
            <person name="Hitch T.C.A."/>
            <person name="Clavel T."/>
        </authorList>
    </citation>
    <scope>NUCLEOTIDE SEQUENCE [LARGE SCALE GENOMIC DNA]</scope>
    <source>
        <strain evidence="9 10">WCA-SAB-591-4A-A</strain>
    </source>
</reference>
<proteinExistence type="inferred from homology"/>
<evidence type="ECO:0000256" key="6">
    <source>
        <dbReference type="SAM" id="Coils"/>
    </source>
</evidence>
<comment type="function">
    <text evidence="5">Involved in formation and maintenance of cell shape.</text>
</comment>
<dbReference type="InterPro" id="IPR042177">
    <property type="entry name" value="Cell/Rod_1"/>
</dbReference>
<accession>A0A6N7XIF1</accession>
<keyword evidence="7" id="KW-1133">Transmembrane helix</keyword>
<dbReference type="Proteomes" id="UP000440713">
    <property type="component" value="Unassembled WGS sequence"/>
</dbReference>
<dbReference type="Gene3D" id="2.40.10.340">
    <property type="entry name" value="Rod shape-determining protein MreC, domain 1"/>
    <property type="match status" value="1"/>
</dbReference>
<organism evidence="9 10">
    <name type="scientific">Peptostreptococcus porci</name>
    <dbReference type="NCBI Taxonomy" id="2652282"/>
    <lineage>
        <taxon>Bacteria</taxon>
        <taxon>Bacillati</taxon>
        <taxon>Bacillota</taxon>
        <taxon>Clostridia</taxon>
        <taxon>Peptostreptococcales</taxon>
        <taxon>Peptostreptococcaceae</taxon>
        <taxon>Peptostreptococcus</taxon>
    </lineage>
</organism>
<keyword evidence="10" id="KW-1185">Reference proteome</keyword>
<evidence type="ECO:0000256" key="3">
    <source>
        <dbReference type="ARBA" id="ARBA00022960"/>
    </source>
</evidence>
<dbReference type="GO" id="GO:0005886">
    <property type="term" value="C:plasma membrane"/>
    <property type="evidence" value="ECO:0007669"/>
    <property type="project" value="TreeGrafter"/>
</dbReference>
<comment type="caution">
    <text evidence="9">The sequence shown here is derived from an EMBL/GenBank/DDBJ whole genome shotgun (WGS) entry which is preliminary data.</text>
</comment>